<name>A0A162G8P3_BDEBC</name>
<proteinExistence type="predicted"/>
<dbReference type="GO" id="GO:0019290">
    <property type="term" value="P:siderophore biosynthetic process"/>
    <property type="evidence" value="ECO:0007669"/>
    <property type="project" value="InterPro"/>
</dbReference>
<dbReference type="Gene3D" id="3.40.630.30">
    <property type="match status" value="1"/>
</dbReference>
<dbReference type="SUPFAM" id="SSF55729">
    <property type="entry name" value="Acyl-CoA N-acyltransferases (Nat)"/>
    <property type="match status" value="1"/>
</dbReference>
<dbReference type="EMBL" id="LUKD01000005">
    <property type="protein sequence ID" value="KYG65292.1"/>
    <property type="molecule type" value="Genomic_DNA"/>
</dbReference>
<dbReference type="AlphaFoldDB" id="A0A162G8P3"/>
<evidence type="ECO:0000259" key="2">
    <source>
        <dbReference type="SMART" id="SM01006"/>
    </source>
</evidence>
<evidence type="ECO:0000313" key="3">
    <source>
        <dbReference type="EMBL" id="KYG65292.1"/>
    </source>
</evidence>
<evidence type="ECO:0000256" key="1">
    <source>
        <dbReference type="ARBA" id="ARBA00004924"/>
    </source>
</evidence>
<dbReference type="InterPro" id="IPR016181">
    <property type="entry name" value="Acyl_CoA_acyltransferase"/>
</dbReference>
<gene>
    <name evidence="3" type="ORF">AZI87_12105</name>
</gene>
<feature type="domain" description="Acyltransferase MbtK/IucB-like conserved" evidence="2">
    <location>
        <begin position="20"/>
        <end position="67"/>
    </location>
</feature>
<dbReference type="Proteomes" id="UP000075799">
    <property type="component" value="Unassembled WGS sequence"/>
</dbReference>
<dbReference type="InterPro" id="IPR019432">
    <property type="entry name" value="Acyltransferase_MbtK/IucB-like"/>
</dbReference>
<reference evidence="3 4" key="1">
    <citation type="submission" date="2016-03" db="EMBL/GenBank/DDBJ databases">
        <authorList>
            <person name="Ploux O."/>
        </authorList>
    </citation>
    <scope>NUCLEOTIDE SEQUENCE [LARGE SCALE GENOMIC DNA]</scope>
    <source>
        <strain evidence="3 4">EC13</strain>
    </source>
</reference>
<evidence type="ECO:0000313" key="4">
    <source>
        <dbReference type="Proteomes" id="UP000075799"/>
    </source>
</evidence>
<dbReference type="PANTHER" id="PTHR31438:SF1">
    <property type="entry name" value="LYSINE N-ACYLTRANSFERASE C17G9.06C-RELATED"/>
    <property type="match status" value="1"/>
</dbReference>
<dbReference type="Pfam" id="PF13523">
    <property type="entry name" value="Acetyltransf_8"/>
    <property type="match status" value="1"/>
</dbReference>
<dbReference type="PANTHER" id="PTHR31438">
    <property type="entry name" value="LYSINE N-ACYLTRANSFERASE C17G9.06C-RELATED"/>
    <property type="match status" value="1"/>
</dbReference>
<organism evidence="3 4">
    <name type="scientific">Bdellovibrio bacteriovorus</name>
    <dbReference type="NCBI Taxonomy" id="959"/>
    <lineage>
        <taxon>Bacteria</taxon>
        <taxon>Pseudomonadati</taxon>
        <taxon>Bdellovibrionota</taxon>
        <taxon>Bdellovibrionia</taxon>
        <taxon>Bdellovibrionales</taxon>
        <taxon>Pseudobdellovibrionaceae</taxon>
        <taxon>Bdellovibrio</taxon>
    </lineage>
</organism>
<accession>A0A162G8P3</accession>
<comment type="caution">
    <text evidence="3">The sequence shown here is derived from an EMBL/GenBank/DDBJ whole genome shotgun (WGS) entry which is preliminary data.</text>
</comment>
<dbReference type="RefSeq" id="WP_063207369.1">
    <property type="nucleotide sequence ID" value="NZ_LUKD01000005.1"/>
</dbReference>
<dbReference type="GO" id="GO:0016410">
    <property type="term" value="F:N-acyltransferase activity"/>
    <property type="evidence" value="ECO:0007669"/>
    <property type="project" value="TreeGrafter"/>
</dbReference>
<sequence>MLGPEFEVYNHRNNSYYAFRPLSFDKDIDLYCKWMQQPYVAQWWGRGQTREDLTRKLITELEDSHQHLYIGLIDGVPASYWERYWISEDVLGNHIQHETFDQGLHFLIGEPEFLGRSHTSSATAAFMKLIFSDSRTQNIIGEPDIRNKAVLTYAEATCFVQRETIQLPERTSAIMVCERERFFSKYSRDPRQLYRASSVTQESVLQASL</sequence>
<comment type="pathway">
    <text evidence="1">Siderophore biosynthesis.</text>
</comment>
<dbReference type="OrthoDB" id="9795206at2"/>
<dbReference type="SMART" id="SM01006">
    <property type="entry name" value="AlcB"/>
    <property type="match status" value="1"/>
</dbReference>
<protein>
    <submittedName>
        <fullName evidence="3">Siderophore biosynthesis protein</fullName>
    </submittedName>
</protein>